<gene>
    <name evidence="1" type="ORF">GCM10022215_22210</name>
</gene>
<dbReference type="SUPFAM" id="SSF54637">
    <property type="entry name" value="Thioesterase/thiol ester dehydrase-isomerase"/>
    <property type="match status" value="2"/>
</dbReference>
<dbReference type="InterPro" id="IPR029069">
    <property type="entry name" value="HotDog_dom_sf"/>
</dbReference>
<dbReference type="InterPro" id="IPR050563">
    <property type="entry name" value="4-hydroxybenzoyl-CoA_TE"/>
</dbReference>
<accession>A0ABP7XK08</accession>
<dbReference type="PANTHER" id="PTHR31793">
    <property type="entry name" value="4-HYDROXYBENZOYL-COA THIOESTERASE FAMILY MEMBER"/>
    <property type="match status" value="1"/>
</dbReference>
<dbReference type="PANTHER" id="PTHR31793:SF24">
    <property type="entry name" value="LONG-CHAIN ACYL-COA THIOESTERASE FADM"/>
    <property type="match status" value="1"/>
</dbReference>
<protein>
    <recommendedName>
        <fullName evidence="3">Acyl-CoA thioesterase</fullName>
    </recommendedName>
</protein>
<dbReference type="Pfam" id="PF13279">
    <property type="entry name" value="4HBT_2"/>
    <property type="match status" value="2"/>
</dbReference>
<dbReference type="Proteomes" id="UP001501495">
    <property type="component" value="Unassembled WGS sequence"/>
</dbReference>
<keyword evidence="2" id="KW-1185">Reference proteome</keyword>
<dbReference type="EMBL" id="BAAAZH010000014">
    <property type="protein sequence ID" value="GAA4119536.1"/>
    <property type="molecule type" value="Genomic_DNA"/>
</dbReference>
<name>A0ABP7XK08_9ACTN</name>
<proteinExistence type="predicted"/>
<evidence type="ECO:0000313" key="1">
    <source>
        <dbReference type="EMBL" id="GAA4119536.1"/>
    </source>
</evidence>
<evidence type="ECO:0000313" key="2">
    <source>
        <dbReference type="Proteomes" id="UP001501495"/>
    </source>
</evidence>
<comment type="caution">
    <text evidence="1">The sequence shown here is derived from an EMBL/GenBank/DDBJ whole genome shotgun (WGS) entry which is preliminary data.</text>
</comment>
<reference evidence="2" key="1">
    <citation type="journal article" date="2019" name="Int. J. Syst. Evol. Microbiol.">
        <title>The Global Catalogue of Microorganisms (GCM) 10K type strain sequencing project: providing services to taxonomists for standard genome sequencing and annotation.</title>
        <authorList>
            <consortium name="The Broad Institute Genomics Platform"/>
            <consortium name="The Broad Institute Genome Sequencing Center for Infectious Disease"/>
            <person name="Wu L."/>
            <person name="Ma J."/>
        </authorList>
    </citation>
    <scope>NUCLEOTIDE SEQUENCE [LARGE SCALE GENOMIC DNA]</scope>
    <source>
        <strain evidence="2">JCM 16703</strain>
    </source>
</reference>
<evidence type="ECO:0008006" key="3">
    <source>
        <dbReference type="Google" id="ProtNLM"/>
    </source>
</evidence>
<sequence>MGRLTLAARPRDQNVFLPWDHRGVRHVYECPMRWADMDQLAHINNVTYFDYLQEARVDFGRHIGLAATSDVGLVVARSELQFRAPLTFRHSPVKVAVTVTDVRAASFTLGYEIFDETPDGPVVYATAHTVLTPYVFGEERIRRLTPEERASLQPYVVADADPMPAFVGVPVPRRPENHYAVHVRFSDIDGYGHVNNIRYVEYLQEARIALISRLFREVPGRRGRVAMVVASIDIEYKRQLTIAPEPYDAHTRVTDVGRSSMVLVTDVLDRDGSIAARGRVVLVFFDPETQRSTPPPEDIREIVLQAAAEL</sequence>
<dbReference type="Gene3D" id="3.10.129.10">
    <property type="entry name" value="Hotdog Thioesterase"/>
    <property type="match status" value="2"/>
</dbReference>
<dbReference type="CDD" id="cd00586">
    <property type="entry name" value="4HBT"/>
    <property type="match status" value="2"/>
</dbReference>
<organism evidence="1 2">
    <name type="scientific">Nocardioides fonticola</name>
    <dbReference type="NCBI Taxonomy" id="450363"/>
    <lineage>
        <taxon>Bacteria</taxon>
        <taxon>Bacillati</taxon>
        <taxon>Actinomycetota</taxon>
        <taxon>Actinomycetes</taxon>
        <taxon>Propionibacteriales</taxon>
        <taxon>Nocardioidaceae</taxon>
        <taxon>Nocardioides</taxon>
    </lineage>
</organism>